<dbReference type="SUPFAM" id="SSF52129">
    <property type="entry name" value="Caspase-like"/>
    <property type="match status" value="1"/>
</dbReference>
<sequence length="285" mass="31484">TLDTNRFIVNDMCAWVSNNTDKRKIALAIGNKNYKQSPLDNSGNDANDLSEALQSIGFVVITKTNLNHEDMGREIDQFIQSIRPNDLVVFFFSGHGVQHEDINYLIPCDNDRIVSMSDFQYRATNVKRMMDVMSDKKPFVIIYLLDCCRTYSSPHMSRSKGTGSAAAGLACMAPNAGMLIAFACAPGTVATDEAPNGKNGMFTYHLLKHLIRPGEDIMISLRHVATGVCNDTRQRQIPHMTCALTWPHVCLASSQKGAALTVKSIPNNSSSTVISRQQGLFFLVF</sequence>
<dbReference type="EMBL" id="CAJOBG010015104">
    <property type="protein sequence ID" value="CAF4302123.1"/>
    <property type="molecule type" value="Genomic_DNA"/>
</dbReference>
<evidence type="ECO:0000313" key="2">
    <source>
        <dbReference type="EMBL" id="CAF4302123.1"/>
    </source>
</evidence>
<evidence type="ECO:0000259" key="1">
    <source>
        <dbReference type="PROSITE" id="PS50208"/>
    </source>
</evidence>
<comment type="caution">
    <text evidence="2">The sequence shown here is derived from an EMBL/GenBank/DDBJ whole genome shotgun (WGS) entry which is preliminary data.</text>
</comment>
<dbReference type="Pfam" id="PF00656">
    <property type="entry name" value="Peptidase_C14"/>
    <property type="match status" value="1"/>
</dbReference>
<feature type="domain" description="Caspase family p20" evidence="1">
    <location>
        <begin position="22"/>
        <end position="98"/>
    </location>
</feature>
<dbReference type="InterPro" id="IPR029030">
    <property type="entry name" value="Caspase-like_dom_sf"/>
</dbReference>
<reference evidence="2" key="1">
    <citation type="submission" date="2021-02" db="EMBL/GenBank/DDBJ databases">
        <authorList>
            <person name="Nowell W R."/>
        </authorList>
    </citation>
    <scope>NUCLEOTIDE SEQUENCE</scope>
</reference>
<dbReference type="PANTHER" id="PTHR22576:SF37">
    <property type="entry name" value="MUCOSA-ASSOCIATED LYMPHOID TISSUE LYMPHOMA TRANSLOCATION PROTEIN 1"/>
    <property type="match status" value="1"/>
</dbReference>
<feature type="non-terminal residue" evidence="2">
    <location>
        <position position="1"/>
    </location>
</feature>
<dbReference type="InterPro" id="IPR001309">
    <property type="entry name" value="Pept_C14_p20"/>
</dbReference>
<dbReference type="GO" id="GO:0004197">
    <property type="term" value="F:cysteine-type endopeptidase activity"/>
    <property type="evidence" value="ECO:0007669"/>
    <property type="project" value="InterPro"/>
</dbReference>
<dbReference type="PANTHER" id="PTHR22576">
    <property type="entry name" value="MUCOSA ASSOCIATED LYMPHOID TISSUE LYMPHOMA TRANSLOCATION PROTEIN 1/PARACASPASE"/>
    <property type="match status" value="1"/>
</dbReference>
<organism evidence="2 3">
    <name type="scientific">Rotaria magnacalcarata</name>
    <dbReference type="NCBI Taxonomy" id="392030"/>
    <lineage>
        <taxon>Eukaryota</taxon>
        <taxon>Metazoa</taxon>
        <taxon>Spiralia</taxon>
        <taxon>Gnathifera</taxon>
        <taxon>Rotifera</taxon>
        <taxon>Eurotatoria</taxon>
        <taxon>Bdelloidea</taxon>
        <taxon>Philodinida</taxon>
        <taxon>Philodinidae</taxon>
        <taxon>Rotaria</taxon>
    </lineage>
</organism>
<evidence type="ECO:0000313" key="3">
    <source>
        <dbReference type="Proteomes" id="UP000663866"/>
    </source>
</evidence>
<gene>
    <name evidence="2" type="ORF">OVN521_LOCUS31343</name>
</gene>
<proteinExistence type="predicted"/>
<dbReference type="AlphaFoldDB" id="A0A820I311"/>
<accession>A0A820I311</accession>
<dbReference type="GO" id="GO:0006508">
    <property type="term" value="P:proteolysis"/>
    <property type="evidence" value="ECO:0007669"/>
    <property type="project" value="InterPro"/>
</dbReference>
<dbReference type="Proteomes" id="UP000663866">
    <property type="component" value="Unassembled WGS sequence"/>
</dbReference>
<dbReference type="PROSITE" id="PS50208">
    <property type="entry name" value="CASPASE_P20"/>
    <property type="match status" value="1"/>
</dbReference>
<dbReference type="InterPro" id="IPR011600">
    <property type="entry name" value="Pept_C14_caspase"/>
</dbReference>
<dbReference type="InterPro" id="IPR052039">
    <property type="entry name" value="Caspase-related_regulators"/>
</dbReference>
<keyword evidence="3" id="KW-1185">Reference proteome</keyword>
<name>A0A820I311_9BILA</name>
<protein>
    <recommendedName>
        <fullName evidence="1">Caspase family p20 domain-containing protein</fullName>
    </recommendedName>
</protein>
<dbReference type="Gene3D" id="3.40.50.1460">
    <property type="match status" value="1"/>
</dbReference>